<accession>A0A3S5CA25</accession>
<evidence type="ECO:0000256" key="5">
    <source>
        <dbReference type="ARBA" id="ARBA00022679"/>
    </source>
</evidence>
<keyword evidence="4" id="KW-0762">Sugar transport</keyword>
<proteinExistence type="predicted"/>
<dbReference type="PANTHER" id="PTHR33799">
    <property type="entry name" value="PTS PERMEASE-RELATED-RELATED"/>
    <property type="match status" value="1"/>
</dbReference>
<evidence type="ECO:0000256" key="1">
    <source>
        <dbReference type="ARBA" id="ARBA00004496"/>
    </source>
</evidence>
<dbReference type="EMBL" id="LR134533">
    <property type="protein sequence ID" value="VEJ50605.1"/>
    <property type="molecule type" value="Genomic_DNA"/>
</dbReference>
<dbReference type="GO" id="GO:0009401">
    <property type="term" value="P:phosphoenolpyruvate-dependent sugar phosphotransferase system"/>
    <property type="evidence" value="ECO:0007669"/>
    <property type="project" value="UniProtKB-KW"/>
</dbReference>
<evidence type="ECO:0000256" key="7">
    <source>
        <dbReference type="ARBA" id="ARBA00022777"/>
    </source>
</evidence>
<evidence type="ECO:0000256" key="4">
    <source>
        <dbReference type="ARBA" id="ARBA00022597"/>
    </source>
</evidence>
<dbReference type="Proteomes" id="UP000272771">
    <property type="component" value="Chromosome"/>
</dbReference>
<dbReference type="InterPro" id="IPR036662">
    <property type="entry name" value="PTS_EIIA_man-typ_sf"/>
</dbReference>
<keyword evidence="10" id="KW-1185">Reference proteome</keyword>
<dbReference type="KEGG" id="nwe:SAMEA3174300_1405"/>
<evidence type="ECO:0000256" key="3">
    <source>
        <dbReference type="ARBA" id="ARBA00022490"/>
    </source>
</evidence>
<keyword evidence="6" id="KW-0598">Phosphotransferase system</keyword>
<reference evidence="9 10" key="1">
    <citation type="submission" date="2018-12" db="EMBL/GenBank/DDBJ databases">
        <authorList>
            <consortium name="Pathogen Informatics"/>
        </authorList>
    </citation>
    <scope>NUCLEOTIDE SEQUENCE [LARGE SCALE GENOMIC DNA]</scope>
    <source>
        <strain evidence="9 10">NCTC12742</strain>
    </source>
</reference>
<name>A0A3S5CA25_9NEIS</name>
<protein>
    <submittedName>
        <fullName evidence="9">PTS system, IIAB component</fullName>
    </submittedName>
</protein>
<dbReference type="Gene3D" id="3.40.50.510">
    <property type="entry name" value="Phosphotransferase system, mannose-type IIA component"/>
    <property type="match status" value="1"/>
</dbReference>
<dbReference type="InterPro" id="IPR004701">
    <property type="entry name" value="PTS_EIIA_man-typ"/>
</dbReference>
<evidence type="ECO:0000256" key="2">
    <source>
        <dbReference type="ARBA" id="ARBA00022448"/>
    </source>
</evidence>
<evidence type="ECO:0000256" key="6">
    <source>
        <dbReference type="ARBA" id="ARBA00022683"/>
    </source>
</evidence>
<comment type="subcellular location">
    <subcellularLocation>
        <location evidence="1">Cytoplasm</location>
    </subcellularLocation>
</comment>
<dbReference type="InterPro" id="IPR033887">
    <property type="entry name" value="PTS_IIA_man"/>
</dbReference>
<dbReference type="GO" id="GO:0005737">
    <property type="term" value="C:cytoplasm"/>
    <property type="evidence" value="ECO:0007669"/>
    <property type="project" value="UniProtKB-SubCell"/>
</dbReference>
<dbReference type="InterPro" id="IPR051471">
    <property type="entry name" value="Bacterial_PTS_sugar_comp"/>
</dbReference>
<dbReference type="PANTHER" id="PTHR33799:SF1">
    <property type="entry name" value="PTS SYSTEM MANNOSE-SPECIFIC EIIAB COMPONENT-RELATED"/>
    <property type="match status" value="1"/>
</dbReference>
<evidence type="ECO:0000313" key="9">
    <source>
        <dbReference type="EMBL" id="VEJ50605.1"/>
    </source>
</evidence>
<dbReference type="PROSITE" id="PS51096">
    <property type="entry name" value="PTS_EIIA_TYPE_4"/>
    <property type="match status" value="1"/>
</dbReference>
<dbReference type="GO" id="GO:0016020">
    <property type="term" value="C:membrane"/>
    <property type="evidence" value="ECO:0007669"/>
    <property type="project" value="InterPro"/>
</dbReference>
<dbReference type="SUPFAM" id="SSF53062">
    <property type="entry name" value="PTS system fructose IIA component-like"/>
    <property type="match status" value="1"/>
</dbReference>
<keyword evidence="2" id="KW-0813">Transport</keyword>
<dbReference type="RefSeq" id="WP_004282623.1">
    <property type="nucleotide sequence ID" value="NZ_CAUJRG010000002.1"/>
</dbReference>
<organism evidence="9 10">
    <name type="scientific">Neisseria weaveri</name>
    <dbReference type="NCBI Taxonomy" id="28091"/>
    <lineage>
        <taxon>Bacteria</taxon>
        <taxon>Pseudomonadati</taxon>
        <taxon>Pseudomonadota</taxon>
        <taxon>Betaproteobacteria</taxon>
        <taxon>Neisseriales</taxon>
        <taxon>Neisseriaceae</taxon>
        <taxon>Neisseria</taxon>
    </lineage>
</organism>
<dbReference type="AlphaFoldDB" id="A0A3S5CA25"/>
<dbReference type="GO" id="GO:0016301">
    <property type="term" value="F:kinase activity"/>
    <property type="evidence" value="ECO:0007669"/>
    <property type="project" value="UniProtKB-KW"/>
</dbReference>
<dbReference type="STRING" id="28091.SAMEA3174300_01405"/>
<keyword evidence="3" id="KW-0963">Cytoplasm</keyword>
<keyword evidence="5" id="KW-0808">Transferase</keyword>
<sequence length="139" mass="14939">MIGLLIITHESIGEAYRKLAQHFFPDGIPGSIHMIGVRPDEDHEDVIRRANEQIQNFTGGNGILILSDIFGATPCNAARKLVHPDQTAILTGLNAPMLIKAIQHAPNADNLQTFTESVKNAAVQGIFAITDSNGLPCSS</sequence>
<feature type="domain" description="PTS EIIA type-4" evidence="8">
    <location>
        <begin position="1"/>
        <end position="126"/>
    </location>
</feature>
<dbReference type="OrthoDB" id="8795346at2"/>
<dbReference type="Pfam" id="PF03610">
    <property type="entry name" value="EIIA-man"/>
    <property type="match status" value="1"/>
</dbReference>
<keyword evidence="7" id="KW-0418">Kinase</keyword>
<gene>
    <name evidence="9" type="primary">manX</name>
    <name evidence="9" type="ORF">NCTC12742_00780</name>
</gene>
<dbReference type="CDD" id="cd00006">
    <property type="entry name" value="PTS_IIA_man"/>
    <property type="match status" value="1"/>
</dbReference>
<evidence type="ECO:0000259" key="8">
    <source>
        <dbReference type="PROSITE" id="PS51096"/>
    </source>
</evidence>
<evidence type="ECO:0000313" key="10">
    <source>
        <dbReference type="Proteomes" id="UP000272771"/>
    </source>
</evidence>